<dbReference type="SUPFAM" id="SSF160544">
    <property type="entry name" value="EscU C-terminal domain-like"/>
    <property type="match status" value="1"/>
</dbReference>
<dbReference type="GO" id="GO:0009306">
    <property type="term" value="P:protein secretion"/>
    <property type="evidence" value="ECO:0007669"/>
    <property type="project" value="InterPro"/>
</dbReference>
<dbReference type="InterPro" id="IPR029025">
    <property type="entry name" value="T3SS_substrate_exporter_C"/>
</dbReference>
<dbReference type="InterPro" id="IPR006135">
    <property type="entry name" value="T3SS_substrate_exporter"/>
</dbReference>
<dbReference type="Pfam" id="PF01312">
    <property type="entry name" value="Bac_export_2"/>
    <property type="match status" value="1"/>
</dbReference>
<dbReference type="KEGG" id="pbh:AAW51_1127"/>
<dbReference type="InterPro" id="IPR006307">
    <property type="entry name" value="BsaZ-like"/>
</dbReference>
<feature type="transmembrane region" description="Helical" evidence="7">
    <location>
        <begin position="28"/>
        <end position="45"/>
    </location>
</feature>
<keyword evidence="6 7" id="KW-0472">Membrane</keyword>
<dbReference type="RefSeq" id="WP_047193820.1">
    <property type="nucleotide sequence ID" value="NZ_CP011371.1"/>
</dbReference>
<evidence type="ECO:0000256" key="1">
    <source>
        <dbReference type="ARBA" id="ARBA00004651"/>
    </source>
</evidence>
<dbReference type="PRINTS" id="PR00950">
    <property type="entry name" value="TYPE3IMSPROT"/>
</dbReference>
<evidence type="ECO:0000256" key="6">
    <source>
        <dbReference type="ARBA" id="ARBA00023136"/>
    </source>
</evidence>
<dbReference type="GO" id="GO:0005886">
    <property type="term" value="C:plasma membrane"/>
    <property type="evidence" value="ECO:0007669"/>
    <property type="project" value="UniProtKB-SubCell"/>
</dbReference>
<dbReference type="NCBIfam" id="TIGR01404">
    <property type="entry name" value="FlhB_rel_III"/>
    <property type="match status" value="1"/>
</dbReference>
<feature type="transmembrane region" description="Helical" evidence="7">
    <location>
        <begin position="143"/>
        <end position="166"/>
    </location>
</feature>
<organism evidence="8 9">
    <name type="scientific">Caldimonas brevitalea</name>
    <dbReference type="NCBI Taxonomy" id="413882"/>
    <lineage>
        <taxon>Bacteria</taxon>
        <taxon>Pseudomonadati</taxon>
        <taxon>Pseudomonadota</taxon>
        <taxon>Betaproteobacteria</taxon>
        <taxon>Burkholderiales</taxon>
        <taxon>Sphaerotilaceae</taxon>
        <taxon>Caldimonas</taxon>
    </lineage>
</organism>
<feature type="transmembrane region" description="Helical" evidence="7">
    <location>
        <begin position="178"/>
        <end position="201"/>
    </location>
</feature>
<keyword evidence="3" id="KW-1003">Cell membrane</keyword>
<evidence type="ECO:0000256" key="5">
    <source>
        <dbReference type="ARBA" id="ARBA00022989"/>
    </source>
</evidence>
<comment type="similarity">
    <text evidence="2">Belongs to the type III secretion exporter family.</text>
</comment>
<proteinExistence type="inferred from homology"/>
<dbReference type="PANTHER" id="PTHR30531">
    <property type="entry name" value="FLAGELLAR BIOSYNTHETIC PROTEIN FLHB"/>
    <property type="match status" value="1"/>
</dbReference>
<dbReference type="STRING" id="413882.AAW51_1127"/>
<keyword evidence="4 7" id="KW-0812">Transmembrane</keyword>
<keyword evidence="9" id="KW-1185">Reference proteome</keyword>
<sequence>MSEKTEEPTDQKLRKAREEGQVAKSQDLAIAGSMLAVVVTLFALAESATDRIRRVVRTGLDFGNGDLPMIEIYKRMGAMALEALIVIGPISIVAALGAAIGLLSHVGVLVAMKAVSPKFENLDPAAGVKRIFSMKSLITFLQMVFKALVLGIVLWQVIVGLLPMIAGAAYQSTNSIATIAWGAVSKVLTIALGLFIVLGPFDYGIQKWQFIKGQRMSKDDIKREFKEQEGDPHVKGQRKQLAHEIANSSPRDNVASANAVLVNPTHYAVAVRYRPDEVGLPIVVAKGVDEEALRIRRYAEEAGVPIFANPPLARALHKVPLASSVPEELFEPVAAVLRWVDEVGRRAADHQQA</sequence>
<dbReference type="AlphaFoldDB" id="A0A0G3BIM6"/>
<dbReference type="OrthoDB" id="9807950at2"/>
<keyword evidence="5 7" id="KW-1133">Transmembrane helix</keyword>
<evidence type="ECO:0000256" key="4">
    <source>
        <dbReference type="ARBA" id="ARBA00022692"/>
    </source>
</evidence>
<dbReference type="Proteomes" id="UP000035352">
    <property type="component" value="Chromosome"/>
</dbReference>
<gene>
    <name evidence="8" type="primary">yscU</name>
    <name evidence="8" type="ORF">AAW51_1127</name>
</gene>
<dbReference type="Gene3D" id="3.40.1690.10">
    <property type="entry name" value="secretion proteins EscU"/>
    <property type="match status" value="1"/>
</dbReference>
<dbReference type="EMBL" id="CP011371">
    <property type="protein sequence ID" value="AKJ27818.1"/>
    <property type="molecule type" value="Genomic_DNA"/>
</dbReference>
<reference evidence="8 9" key="1">
    <citation type="submission" date="2015-05" db="EMBL/GenBank/DDBJ databases">
        <authorList>
            <person name="Tang B."/>
            <person name="Yu Y."/>
        </authorList>
    </citation>
    <scope>NUCLEOTIDE SEQUENCE [LARGE SCALE GENOMIC DNA]</scope>
    <source>
        <strain evidence="8 9">DSM 7029</strain>
    </source>
</reference>
<evidence type="ECO:0000313" key="9">
    <source>
        <dbReference type="Proteomes" id="UP000035352"/>
    </source>
</evidence>
<feature type="transmembrane region" description="Helical" evidence="7">
    <location>
        <begin position="83"/>
        <end position="112"/>
    </location>
</feature>
<evidence type="ECO:0000256" key="7">
    <source>
        <dbReference type="SAM" id="Phobius"/>
    </source>
</evidence>
<dbReference type="PANTHER" id="PTHR30531:SF12">
    <property type="entry name" value="FLAGELLAR BIOSYNTHETIC PROTEIN FLHB"/>
    <property type="match status" value="1"/>
</dbReference>
<dbReference type="PATRIC" id="fig|413882.6.peg.1189"/>
<accession>A0A0G3BIM6</accession>
<evidence type="ECO:0000256" key="3">
    <source>
        <dbReference type="ARBA" id="ARBA00022475"/>
    </source>
</evidence>
<name>A0A0G3BIM6_9BURK</name>
<evidence type="ECO:0000313" key="8">
    <source>
        <dbReference type="EMBL" id="AKJ27818.1"/>
    </source>
</evidence>
<evidence type="ECO:0000256" key="2">
    <source>
        <dbReference type="ARBA" id="ARBA00010690"/>
    </source>
</evidence>
<protein>
    <submittedName>
        <fullName evidence="8">Type III secretion protein U</fullName>
    </submittedName>
</protein>
<comment type="subcellular location">
    <subcellularLocation>
        <location evidence="1">Cell membrane</location>
        <topology evidence="1">Multi-pass membrane protein</topology>
    </subcellularLocation>
</comment>